<reference evidence="1 2" key="1">
    <citation type="journal article" date="2019" name="Nat. Ecol. Evol.">
        <title>Megaphylogeny resolves global patterns of mushroom evolution.</title>
        <authorList>
            <person name="Varga T."/>
            <person name="Krizsan K."/>
            <person name="Foldi C."/>
            <person name="Dima B."/>
            <person name="Sanchez-Garcia M."/>
            <person name="Sanchez-Ramirez S."/>
            <person name="Szollosi G.J."/>
            <person name="Szarkandi J.G."/>
            <person name="Papp V."/>
            <person name="Albert L."/>
            <person name="Andreopoulos W."/>
            <person name="Angelini C."/>
            <person name="Antonin V."/>
            <person name="Barry K.W."/>
            <person name="Bougher N.L."/>
            <person name="Buchanan P."/>
            <person name="Buyck B."/>
            <person name="Bense V."/>
            <person name="Catcheside P."/>
            <person name="Chovatia M."/>
            <person name="Cooper J."/>
            <person name="Damon W."/>
            <person name="Desjardin D."/>
            <person name="Finy P."/>
            <person name="Geml J."/>
            <person name="Haridas S."/>
            <person name="Hughes K."/>
            <person name="Justo A."/>
            <person name="Karasinski D."/>
            <person name="Kautmanova I."/>
            <person name="Kiss B."/>
            <person name="Kocsube S."/>
            <person name="Kotiranta H."/>
            <person name="LaButti K.M."/>
            <person name="Lechner B.E."/>
            <person name="Liimatainen K."/>
            <person name="Lipzen A."/>
            <person name="Lukacs Z."/>
            <person name="Mihaltcheva S."/>
            <person name="Morgado L.N."/>
            <person name="Niskanen T."/>
            <person name="Noordeloos M.E."/>
            <person name="Ohm R.A."/>
            <person name="Ortiz-Santana B."/>
            <person name="Ovrebo C."/>
            <person name="Racz N."/>
            <person name="Riley R."/>
            <person name="Savchenko A."/>
            <person name="Shiryaev A."/>
            <person name="Soop K."/>
            <person name="Spirin V."/>
            <person name="Szebenyi C."/>
            <person name="Tomsovsky M."/>
            <person name="Tulloss R.E."/>
            <person name="Uehling J."/>
            <person name="Grigoriev I.V."/>
            <person name="Vagvolgyi C."/>
            <person name="Papp T."/>
            <person name="Martin F.M."/>
            <person name="Miettinen O."/>
            <person name="Hibbett D.S."/>
            <person name="Nagy L.G."/>
        </authorList>
    </citation>
    <scope>NUCLEOTIDE SEQUENCE [LARGE SCALE GENOMIC DNA]</scope>
    <source>
        <strain evidence="1 2">NL-1719</strain>
    </source>
</reference>
<dbReference type="Proteomes" id="UP000308600">
    <property type="component" value="Unassembled WGS sequence"/>
</dbReference>
<sequence>MALPSSPPSPGLFKSICLIATCTMSMLINILNNTSVSISLPAIGRELGIVETQLQWLVSAYALSSGCLLLIFGRLADLHGRKRVFIAGSCWLAVFSLACGFAPDSVSLQVLRGLQGVGAAASIPASLGILARSFPLGRRMRPVAFATFAAGAPLGAVIGMAIGATLTQLSRLSWRSNFFLSSALTAFYIITGILIIDPDEPSDETDRRVDWLGAILVTTGLVLVVFVLSDGEIAPHSWKSPYVITCLLLGITLLGAFLFWQRYLESLQRTLQASTSCLTPPPLLKLSLWTRDGGRFAAIMVIALFNWAAFNGWNYWAQLYYQNYKGYSPVLTMIRLLPMFVVGVLCNIGMAFIVCRVSLLWILAAGTGLTSCAAMFFALIQPNASYWAFGFPGASLSVFGADFVFAGGTMFVAKIVLPHEQSLSGALFQTMTQLGTALGVATTTIVFNRIHLQEAAQDGISRPSAPTHVPQRIGLQAYKGAQWTSFVFGVLGKPFLLVHAPL</sequence>
<name>A0ACD3B160_9AGAR</name>
<dbReference type="EMBL" id="ML208296">
    <property type="protein sequence ID" value="TFK71576.1"/>
    <property type="molecule type" value="Genomic_DNA"/>
</dbReference>
<organism evidence="1 2">
    <name type="scientific">Pluteus cervinus</name>
    <dbReference type="NCBI Taxonomy" id="181527"/>
    <lineage>
        <taxon>Eukaryota</taxon>
        <taxon>Fungi</taxon>
        <taxon>Dikarya</taxon>
        <taxon>Basidiomycota</taxon>
        <taxon>Agaricomycotina</taxon>
        <taxon>Agaricomycetes</taxon>
        <taxon>Agaricomycetidae</taxon>
        <taxon>Agaricales</taxon>
        <taxon>Pluteineae</taxon>
        <taxon>Pluteaceae</taxon>
        <taxon>Pluteus</taxon>
    </lineage>
</organism>
<evidence type="ECO:0000313" key="1">
    <source>
        <dbReference type="EMBL" id="TFK71576.1"/>
    </source>
</evidence>
<protein>
    <submittedName>
        <fullName evidence="1">Efflux transporter</fullName>
    </submittedName>
</protein>
<proteinExistence type="predicted"/>
<evidence type="ECO:0000313" key="2">
    <source>
        <dbReference type="Proteomes" id="UP000308600"/>
    </source>
</evidence>
<keyword evidence="2" id="KW-1185">Reference proteome</keyword>
<accession>A0ACD3B160</accession>
<gene>
    <name evidence="1" type="ORF">BDN72DRAFT_764758</name>
</gene>